<dbReference type="PANTHER" id="PTHR43798">
    <property type="entry name" value="MONOACYLGLYCEROL LIPASE"/>
    <property type="match status" value="1"/>
</dbReference>
<feature type="domain" description="AB hydrolase-1" evidence="2">
    <location>
        <begin position="20"/>
        <end position="262"/>
    </location>
</feature>
<keyword evidence="4" id="KW-1185">Reference proteome</keyword>
<dbReference type="SUPFAM" id="SSF53474">
    <property type="entry name" value="alpha/beta-Hydrolases"/>
    <property type="match status" value="1"/>
</dbReference>
<evidence type="ECO:0000259" key="2">
    <source>
        <dbReference type="Pfam" id="PF00561"/>
    </source>
</evidence>
<protein>
    <submittedName>
        <fullName evidence="3">Alpha/beta hydrolase</fullName>
    </submittedName>
</protein>
<keyword evidence="1 3" id="KW-0378">Hydrolase</keyword>
<reference evidence="3 4" key="1">
    <citation type="journal article" date="2019" name="Int. J. Syst. Evol. Microbiol.">
        <title>The Global Catalogue of Microorganisms (GCM) 10K type strain sequencing project: providing services to taxonomists for standard genome sequencing and annotation.</title>
        <authorList>
            <consortium name="The Broad Institute Genomics Platform"/>
            <consortium name="The Broad Institute Genome Sequencing Center for Infectious Disease"/>
            <person name="Wu L."/>
            <person name="Ma J."/>
        </authorList>
    </citation>
    <scope>NUCLEOTIDE SEQUENCE [LARGE SCALE GENOMIC DNA]</scope>
    <source>
        <strain evidence="3 4">JCM 9933</strain>
    </source>
</reference>
<dbReference type="GO" id="GO:0016787">
    <property type="term" value="F:hydrolase activity"/>
    <property type="evidence" value="ECO:0007669"/>
    <property type="project" value="UniProtKB-KW"/>
</dbReference>
<dbReference type="InterPro" id="IPR029058">
    <property type="entry name" value="AB_hydrolase_fold"/>
</dbReference>
<proteinExistence type="predicted"/>
<name>A0ABN1FTJ9_9PROT</name>
<gene>
    <name evidence="3" type="ORF">GCM10009416_39740</name>
</gene>
<dbReference type="InterPro" id="IPR000639">
    <property type="entry name" value="Epox_hydrolase-like"/>
</dbReference>
<dbReference type="InterPro" id="IPR000073">
    <property type="entry name" value="AB_hydrolase_1"/>
</dbReference>
<evidence type="ECO:0000256" key="1">
    <source>
        <dbReference type="ARBA" id="ARBA00022801"/>
    </source>
</evidence>
<evidence type="ECO:0000313" key="4">
    <source>
        <dbReference type="Proteomes" id="UP001501588"/>
    </source>
</evidence>
<sequence length="277" mass="30023">MRVLHVNGHDMAYAEHGAGPPLLLLHGTLLDQRWWAPQMEPLGERHRVVAPSLRHYWPTSWNGTGGDFTIAQHVEDVAAFIEGLGAGPVHLLGHSRGGHIAFRVAQRFPGRVRALVLAEPGGSLDATLQATAQDAAPARQPRMTLAEATAGAAELIRAGDTDAGLALFVEAVLGPGAWERSTERVTRMQRDNARTLLAQIDERRAPYTRADMEAIRAPTLLVGGADTPLLFPPILDAMERWIAGAERVAVPGTAHMMSDEDPAAFNRTVLDFLERRG</sequence>
<dbReference type="PANTHER" id="PTHR43798:SF31">
    <property type="entry name" value="AB HYDROLASE SUPERFAMILY PROTEIN YCLE"/>
    <property type="match status" value="1"/>
</dbReference>
<dbReference type="EMBL" id="BAAAFZ010000064">
    <property type="protein sequence ID" value="GAA0597556.1"/>
    <property type="molecule type" value="Genomic_DNA"/>
</dbReference>
<dbReference type="Proteomes" id="UP001501588">
    <property type="component" value="Unassembled WGS sequence"/>
</dbReference>
<dbReference type="RefSeq" id="WP_343897146.1">
    <property type="nucleotide sequence ID" value="NZ_BAAAFZ010000064.1"/>
</dbReference>
<comment type="caution">
    <text evidence="3">The sequence shown here is derived from an EMBL/GenBank/DDBJ whole genome shotgun (WGS) entry which is preliminary data.</text>
</comment>
<accession>A0ABN1FTJ9</accession>
<organism evidence="3 4">
    <name type="scientific">Craurococcus roseus</name>
    <dbReference type="NCBI Taxonomy" id="77585"/>
    <lineage>
        <taxon>Bacteria</taxon>
        <taxon>Pseudomonadati</taxon>
        <taxon>Pseudomonadota</taxon>
        <taxon>Alphaproteobacteria</taxon>
        <taxon>Acetobacterales</taxon>
        <taxon>Acetobacteraceae</taxon>
        <taxon>Craurococcus</taxon>
    </lineage>
</organism>
<dbReference type="Gene3D" id="3.40.50.1820">
    <property type="entry name" value="alpha/beta hydrolase"/>
    <property type="match status" value="1"/>
</dbReference>
<dbReference type="PRINTS" id="PR00412">
    <property type="entry name" value="EPOXHYDRLASE"/>
</dbReference>
<dbReference type="Pfam" id="PF00561">
    <property type="entry name" value="Abhydrolase_1"/>
    <property type="match status" value="1"/>
</dbReference>
<evidence type="ECO:0000313" key="3">
    <source>
        <dbReference type="EMBL" id="GAA0597556.1"/>
    </source>
</evidence>
<dbReference type="InterPro" id="IPR050266">
    <property type="entry name" value="AB_hydrolase_sf"/>
</dbReference>